<dbReference type="EMBL" id="BGZK01000182">
    <property type="protein sequence ID" value="GBP26587.1"/>
    <property type="molecule type" value="Genomic_DNA"/>
</dbReference>
<comment type="caution">
    <text evidence="1">The sequence shown here is derived from an EMBL/GenBank/DDBJ whole genome shotgun (WGS) entry which is preliminary data.</text>
</comment>
<name>A0A4C1UKG7_EUMVA</name>
<gene>
    <name evidence="1" type="ORF">EVAR_18224_1</name>
</gene>
<dbReference type="AlphaFoldDB" id="A0A4C1UKG7"/>
<protein>
    <submittedName>
        <fullName evidence="1">Uncharacterized protein</fullName>
    </submittedName>
</protein>
<accession>A0A4C1UKG7</accession>
<keyword evidence="2" id="KW-1185">Reference proteome</keyword>
<proteinExistence type="predicted"/>
<evidence type="ECO:0000313" key="2">
    <source>
        <dbReference type="Proteomes" id="UP000299102"/>
    </source>
</evidence>
<sequence>MPFPRTLDGRRTDPIYRLHRTGSIKGFCVSAESITWRGGAPRVEIAYLGACERARRPRVLGGPGFPRRVCFRVAAVAEHRGISLELLSSSRASRSELTTPNGASRILNAAAWISSCSERLGVQGRAWAIVT</sequence>
<reference evidence="1 2" key="1">
    <citation type="journal article" date="2019" name="Commun. Biol.">
        <title>The bagworm genome reveals a unique fibroin gene that provides high tensile strength.</title>
        <authorList>
            <person name="Kono N."/>
            <person name="Nakamura H."/>
            <person name="Ohtoshi R."/>
            <person name="Tomita M."/>
            <person name="Numata K."/>
            <person name="Arakawa K."/>
        </authorList>
    </citation>
    <scope>NUCLEOTIDE SEQUENCE [LARGE SCALE GENOMIC DNA]</scope>
</reference>
<dbReference type="Proteomes" id="UP000299102">
    <property type="component" value="Unassembled WGS sequence"/>
</dbReference>
<organism evidence="1 2">
    <name type="scientific">Eumeta variegata</name>
    <name type="common">Bagworm moth</name>
    <name type="synonym">Eumeta japonica</name>
    <dbReference type="NCBI Taxonomy" id="151549"/>
    <lineage>
        <taxon>Eukaryota</taxon>
        <taxon>Metazoa</taxon>
        <taxon>Ecdysozoa</taxon>
        <taxon>Arthropoda</taxon>
        <taxon>Hexapoda</taxon>
        <taxon>Insecta</taxon>
        <taxon>Pterygota</taxon>
        <taxon>Neoptera</taxon>
        <taxon>Endopterygota</taxon>
        <taxon>Lepidoptera</taxon>
        <taxon>Glossata</taxon>
        <taxon>Ditrysia</taxon>
        <taxon>Tineoidea</taxon>
        <taxon>Psychidae</taxon>
        <taxon>Oiketicinae</taxon>
        <taxon>Eumeta</taxon>
    </lineage>
</organism>
<evidence type="ECO:0000313" key="1">
    <source>
        <dbReference type="EMBL" id="GBP26587.1"/>
    </source>
</evidence>